<keyword evidence="2" id="KW-0378">Hydrolase</keyword>
<proteinExistence type="predicted"/>
<dbReference type="AlphaFoldDB" id="A0A2M7TC12"/>
<dbReference type="InterPro" id="IPR020476">
    <property type="entry name" value="Nudix_hydrolase"/>
</dbReference>
<dbReference type="Gene3D" id="3.90.79.10">
    <property type="entry name" value="Nucleoside Triphosphate Pyrophosphohydrolase"/>
    <property type="match status" value="1"/>
</dbReference>
<organism evidence="4 5">
    <name type="scientific">candidate division WWE3 bacterium CG_4_10_14_0_2_um_filter_42_7</name>
    <dbReference type="NCBI Taxonomy" id="1975073"/>
    <lineage>
        <taxon>Bacteria</taxon>
        <taxon>Katanobacteria</taxon>
    </lineage>
</organism>
<evidence type="ECO:0000313" key="4">
    <source>
        <dbReference type="EMBL" id="PIZ42778.1"/>
    </source>
</evidence>
<dbReference type="CDD" id="cd02883">
    <property type="entry name" value="NUDIX_Hydrolase"/>
    <property type="match status" value="1"/>
</dbReference>
<dbReference type="Pfam" id="PF00293">
    <property type="entry name" value="NUDIX"/>
    <property type="match status" value="1"/>
</dbReference>
<dbReference type="EMBL" id="PFNK01000071">
    <property type="protein sequence ID" value="PIZ42778.1"/>
    <property type="molecule type" value="Genomic_DNA"/>
</dbReference>
<reference evidence="5" key="1">
    <citation type="submission" date="2017-09" db="EMBL/GenBank/DDBJ databases">
        <title>Depth-based differentiation of microbial function through sediment-hosted aquifers and enrichment of novel symbionts in the deep terrestrial subsurface.</title>
        <authorList>
            <person name="Probst A.J."/>
            <person name="Ladd B."/>
            <person name="Jarett J.K."/>
            <person name="Geller-Mcgrath D.E."/>
            <person name="Sieber C.M.K."/>
            <person name="Emerson J.B."/>
            <person name="Anantharaman K."/>
            <person name="Thomas B.C."/>
            <person name="Malmstrom R."/>
            <person name="Stieglmeier M."/>
            <person name="Klingl A."/>
            <person name="Woyke T."/>
            <person name="Ryan C.M."/>
            <person name="Banfield J.F."/>
        </authorList>
    </citation>
    <scope>NUCLEOTIDE SEQUENCE [LARGE SCALE GENOMIC DNA]</scope>
</reference>
<dbReference type="PANTHER" id="PTHR43046">
    <property type="entry name" value="GDP-MANNOSE MANNOSYL HYDROLASE"/>
    <property type="match status" value="1"/>
</dbReference>
<evidence type="ECO:0000313" key="5">
    <source>
        <dbReference type="Proteomes" id="UP000229915"/>
    </source>
</evidence>
<comment type="cofactor">
    <cofactor evidence="1">
        <name>Mg(2+)</name>
        <dbReference type="ChEBI" id="CHEBI:18420"/>
    </cofactor>
</comment>
<dbReference type="InterPro" id="IPR015797">
    <property type="entry name" value="NUDIX_hydrolase-like_dom_sf"/>
</dbReference>
<evidence type="ECO:0000259" key="3">
    <source>
        <dbReference type="PROSITE" id="PS51462"/>
    </source>
</evidence>
<protein>
    <recommendedName>
        <fullName evidence="3">Nudix hydrolase domain-containing protein</fullName>
    </recommendedName>
</protein>
<dbReference type="GO" id="GO:0016787">
    <property type="term" value="F:hydrolase activity"/>
    <property type="evidence" value="ECO:0007669"/>
    <property type="project" value="UniProtKB-KW"/>
</dbReference>
<evidence type="ECO:0000256" key="1">
    <source>
        <dbReference type="ARBA" id="ARBA00001946"/>
    </source>
</evidence>
<dbReference type="InterPro" id="IPR000086">
    <property type="entry name" value="NUDIX_hydrolase_dom"/>
</dbReference>
<dbReference type="SUPFAM" id="SSF55811">
    <property type="entry name" value="Nudix"/>
    <property type="match status" value="1"/>
</dbReference>
<dbReference type="PROSITE" id="PS51462">
    <property type="entry name" value="NUDIX"/>
    <property type="match status" value="1"/>
</dbReference>
<dbReference type="PANTHER" id="PTHR43046:SF14">
    <property type="entry name" value="MUTT_NUDIX FAMILY PROTEIN"/>
    <property type="match status" value="1"/>
</dbReference>
<feature type="domain" description="Nudix hydrolase" evidence="3">
    <location>
        <begin position="9"/>
        <end position="144"/>
    </location>
</feature>
<dbReference type="PRINTS" id="PR00502">
    <property type="entry name" value="NUDIXFAMILY"/>
</dbReference>
<gene>
    <name evidence="4" type="ORF">COY33_02540</name>
</gene>
<name>A0A2M7TC12_UNCKA</name>
<evidence type="ECO:0000256" key="2">
    <source>
        <dbReference type="ARBA" id="ARBA00022801"/>
    </source>
</evidence>
<comment type="caution">
    <text evidence="4">The sequence shown here is derived from an EMBL/GenBank/DDBJ whole genome shotgun (WGS) entry which is preliminary data.</text>
</comment>
<accession>A0A2M7TC12</accession>
<dbReference type="Proteomes" id="UP000229915">
    <property type="component" value="Unassembled WGS sequence"/>
</dbReference>
<sequence length="146" mass="16660">MKRETKTRPRVLLINRALVLNGHGKILLIKRSKSDRFEPEKWEFPGGKLEKGQDISNALGREVLEEAGIVVLPINRVSFWDSKILVDGPYSGLPYINLVGIAKKIAGRVRLSEEHEDFAWVKKEEGLNYDLTEVTRKALLVLREKI</sequence>